<dbReference type="AlphaFoldDB" id="A0AAE0NY08"/>
<dbReference type="Proteomes" id="UP001285441">
    <property type="component" value="Unassembled WGS sequence"/>
</dbReference>
<sequence>MTPHHELLSRKLARASDVVDKKEMAKALPILQGLLDHLAKSPSVQLGRDIHELYARALLGSDTPSEEMVETFIKYPEISTKAIYLSTITAHRLLLEERCTVAYYHLIIAKESMRRANGCPAEAMEKVRTAVSDLDGVSNLHMYIDIKLARCYLERLKMAKSGTGLQ</sequence>
<reference evidence="1" key="2">
    <citation type="submission" date="2023-06" db="EMBL/GenBank/DDBJ databases">
        <authorList>
            <consortium name="Lawrence Berkeley National Laboratory"/>
            <person name="Haridas S."/>
            <person name="Hensen N."/>
            <person name="Bonometti L."/>
            <person name="Westerberg I."/>
            <person name="Brannstrom I.O."/>
            <person name="Guillou S."/>
            <person name="Cros-Aarteil S."/>
            <person name="Calhoun S."/>
            <person name="Kuo A."/>
            <person name="Mondo S."/>
            <person name="Pangilinan J."/>
            <person name="Riley R."/>
            <person name="LaButti K."/>
            <person name="Andreopoulos B."/>
            <person name="Lipzen A."/>
            <person name="Chen C."/>
            <person name="Yanf M."/>
            <person name="Daum C."/>
            <person name="Ng V."/>
            <person name="Clum A."/>
            <person name="Steindorff A."/>
            <person name="Ohm R."/>
            <person name="Martin F."/>
            <person name="Silar P."/>
            <person name="Natvig D."/>
            <person name="Lalanne C."/>
            <person name="Gautier V."/>
            <person name="Ament-velasquez S.L."/>
            <person name="Kruys A."/>
            <person name="Hutchinson M.I."/>
            <person name="Powell A.J."/>
            <person name="Barry K."/>
            <person name="Miller A.N."/>
            <person name="Grigoriev I.V."/>
            <person name="Debuchy R."/>
            <person name="Gladieux P."/>
            <person name="Thoren M.H."/>
            <person name="Johannesson H."/>
        </authorList>
    </citation>
    <scope>NUCLEOTIDE SEQUENCE</scope>
    <source>
        <strain evidence="1">CBS 232.78</strain>
    </source>
</reference>
<keyword evidence="2" id="KW-1185">Reference proteome</keyword>
<comment type="caution">
    <text evidence="1">The sequence shown here is derived from an EMBL/GenBank/DDBJ whole genome shotgun (WGS) entry which is preliminary data.</text>
</comment>
<proteinExistence type="predicted"/>
<name>A0AAE0NY08_9PEZI</name>
<evidence type="ECO:0000313" key="1">
    <source>
        <dbReference type="EMBL" id="KAK3389750.1"/>
    </source>
</evidence>
<organism evidence="1 2">
    <name type="scientific">Podospora didyma</name>
    <dbReference type="NCBI Taxonomy" id="330526"/>
    <lineage>
        <taxon>Eukaryota</taxon>
        <taxon>Fungi</taxon>
        <taxon>Dikarya</taxon>
        <taxon>Ascomycota</taxon>
        <taxon>Pezizomycotina</taxon>
        <taxon>Sordariomycetes</taxon>
        <taxon>Sordariomycetidae</taxon>
        <taxon>Sordariales</taxon>
        <taxon>Podosporaceae</taxon>
        <taxon>Podospora</taxon>
    </lineage>
</organism>
<gene>
    <name evidence="1" type="ORF">B0H63DRAFT_464259</name>
</gene>
<evidence type="ECO:0000313" key="2">
    <source>
        <dbReference type="Proteomes" id="UP001285441"/>
    </source>
</evidence>
<dbReference type="EMBL" id="JAULSW010000002">
    <property type="protein sequence ID" value="KAK3389750.1"/>
    <property type="molecule type" value="Genomic_DNA"/>
</dbReference>
<reference evidence="1" key="1">
    <citation type="journal article" date="2023" name="Mol. Phylogenet. Evol.">
        <title>Genome-scale phylogeny and comparative genomics of the fungal order Sordariales.</title>
        <authorList>
            <person name="Hensen N."/>
            <person name="Bonometti L."/>
            <person name="Westerberg I."/>
            <person name="Brannstrom I.O."/>
            <person name="Guillou S."/>
            <person name="Cros-Aarteil S."/>
            <person name="Calhoun S."/>
            <person name="Haridas S."/>
            <person name="Kuo A."/>
            <person name="Mondo S."/>
            <person name="Pangilinan J."/>
            <person name="Riley R."/>
            <person name="LaButti K."/>
            <person name="Andreopoulos B."/>
            <person name="Lipzen A."/>
            <person name="Chen C."/>
            <person name="Yan M."/>
            <person name="Daum C."/>
            <person name="Ng V."/>
            <person name="Clum A."/>
            <person name="Steindorff A."/>
            <person name="Ohm R.A."/>
            <person name="Martin F."/>
            <person name="Silar P."/>
            <person name="Natvig D.O."/>
            <person name="Lalanne C."/>
            <person name="Gautier V."/>
            <person name="Ament-Velasquez S.L."/>
            <person name="Kruys A."/>
            <person name="Hutchinson M.I."/>
            <person name="Powell A.J."/>
            <person name="Barry K."/>
            <person name="Miller A.N."/>
            <person name="Grigoriev I.V."/>
            <person name="Debuchy R."/>
            <person name="Gladieux P."/>
            <person name="Hiltunen Thoren M."/>
            <person name="Johannesson H."/>
        </authorList>
    </citation>
    <scope>NUCLEOTIDE SEQUENCE</scope>
    <source>
        <strain evidence="1">CBS 232.78</strain>
    </source>
</reference>
<protein>
    <submittedName>
        <fullName evidence="1">Uncharacterized protein</fullName>
    </submittedName>
</protein>
<accession>A0AAE0NY08</accession>